<evidence type="ECO:0000313" key="2">
    <source>
        <dbReference type="Proteomes" id="UP000256845"/>
    </source>
</evidence>
<comment type="caution">
    <text evidence="1">The sequence shown here is derived from an EMBL/GenBank/DDBJ whole genome shotgun (WGS) entry which is preliminary data.</text>
</comment>
<dbReference type="RefSeq" id="WP_115935919.1">
    <property type="nucleotide sequence ID" value="NZ_QRDW01000002.1"/>
</dbReference>
<keyword evidence="2" id="KW-1185">Reference proteome</keyword>
<dbReference type="AlphaFoldDB" id="A0A3D9HSB0"/>
<reference evidence="1 2" key="1">
    <citation type="submission" date="2018-07" db="EMBL/GenBank/DDBJ databases">
        <title>Genomic Encyclopedia of Type Strains, Phase III (KMG-III): the genomes of soil and plant-associated and newly described type strains.</title>
        <authorList>
            <person name="Whitman W."/>
        </authorList>
    </citation>
    <scope>NUCLEOTIDE SEQUENCE [LARGE SCALE GENOMIC DNA]</scope>
    <source>
        <strain evidence="1 2">CECT 8488</strain>
    </source>
</reference>
<sequence length="181" mass="20501">MVFKIRCDRSRRYFDYWKSLPREPGEILPPRSRFLPEDVPELLSTTAIYELVSPDLLKARLQGTAINERFGRDITGENYLDYVAPERRASASRAFWTMAQHPCGMHAILTHRLTSGRDVLVEALGFPYINGEGGNPIVIFQSNEIEVPPGRKLRDEGELSMILLEGRTLIDIGNGVPVFVE</sequence>
<gene>
    <name evidence="1" type="ORF">DFP90_102403</name>
</gene>
<name>A0A3D9HSB0_9PROT</name>
<dbReference type="InterPro" id="IPR035965">
    <property type="entry name" value="PAS-like_dom_sf"/>
</dbReference>
<dbReference type="InterPro" id="IPR009922">
    <property type="entry name" value="DUF1457"/>
</dbReference>
<dbReference type="OrthoDB" id="8478543at2"/>
<dbReference type="Proteomes" id="UP000256845">
    <property type="component" value="Unassembled WGS sequence"/>
</dbReference>
<proteinExistence type="predicted"/>
<dbReference type="SUPFAM" id="SSF55785">
    <property type="entry name" value="PYP-like sensor domain (PAS domain)"/>
    <property type="match status" value="1"/>
</dbReference>
<evidence type="ECO:0000313" key="1">
    <source>
        <dbReference type="EMBL" id="RED52382.1"/>
    </source>
</evidence>
<dbReference type="EMBL" id="QRDW01000002">
    <property type="protein sequence ID" value="RED52382.1"/>
    <property type="molecule type" value="Genomic_DNA"/>
</dbReference>
<organism evidence="1 2">
    <name type="scientific">Aestuariispira insulae</name>
    <dbReference type="NCBI Taxonomy" id="1461337"/>
    <lineage>
        <taxon>Bacteria</taxon>
        <taxon>Pseudomonadati</taxon>
        <taxon>Pseudomonadota</taxon>
        <taxon>Alphaproteobacteria</taxon>
        <taxon>Rhodospirillales</taxon>
        <taxon>Kiloniellaceae</taxon>
        <taxon>Aestuariispira</taxon>
    </lineage>
</organism>
<dbReference type="Pfam" id="PF07310">
    <property type="entry name" value="PAS_5"/>
    <property type="match status" value="1"/>
</dbReference>
<protein>
    <submittedName>
        <fullName evidence="1">PAS domain-containing protein</fullName>
    </submittedName>
</protein>
<accession>A0A3D9HSB0</accession>